<feature type="non-terminal residue" evidence="5">
    <location>
        <position position="1"/>
    </location>
</feature>
<dbReference type="PANTHER" id="PTHR43795:SF22">
    <property type="entry name" value="TRYPTOPHAN AMINOTRANSFERASE-RELATED PROTEIN 2"/>
    <property type="match status" value="1"/>
</dbReference>
<evidence type="ECO:0000313" key="6">
    <source>
        <dbReference type="Proteomes" id="UP000685013"/>
    </source>
</evidence>
<gene>
    <name evidence="5" type="primary">TAR2</name>
    <name evidence="5" type="ORF">SDJN03_03814</name>
</gene>
<feature type="chain" id="PRO_5043507286" evidence="3">
    <location>
        <begin position="20"/>
        <end position="363"/>
    </location>
</feature>
<comment type="caution">
    <text evidence="5">The sequence shown here is derived from an EMBL/GenBank/DDBJ whole genome shotgun (WGS) entry which is preliminary data.</text>
</comment>
<dbReference type="InterPro" id="IPR006948">
    <property type="entry name" value="Alliinase_C"/>
</dbReference>
<dbReference type="Proteomes" id="UP000685013">
    <property type="component" value="Chromosome 3"/>
</dbReference>
<dbReference type="GO" id="GO:0008483">
    <property type="term" value="F:transaminase activity"/>
    <property type="evidence" value="ECO:0007669"/>
    <property type="project" value="UniProtKB-KW"/>
</dbReference>
<keyword evidence="5" id="KW-0032">Aminotransferase</keyword>
<dbReference type="EMBL" id="JAGKQH010000003">
    <property type="protein sequence ID" value="KAG6603205.1"/>
    <property type="molecule type" value="Genomic_DNA"/>
</dbReference>
<name>A0AAV6NX68_9ROSI</name>
<keyword evidence="5" id="KW-0808">Transferase</keyword>
<reference evidence="5 6" key="1">
    <citation type="journal article" date="2021" name="Hortic Res">
        <title>The domestication of Cucurbita argyrosperma as revealed by the genome of its wild relative.</title>
        <authorList>
            <person name="Barrera-Redondo J."/>
            <person name="Sanchez-de la Vega G."/>
            <person name="Aguirre-Liguori J.A."/>
            <person name="Castellanos-Morales G."/>
            <person name="Gutierrez-Guerrero Y.T."/>
            <person name="Aguirre-Dugua X."/>
            <person name="Aguirre-Planter E."/>
            <person name="Tenaillon M.I."/>
            <person name="Lira-Saade R."/>
            <person name="Eguiarte L.E."/>
        </authorList>
    </citation>
    <scope>NUCLEOTIDE SEQUENCE [LARGE SCALE GENOMIC DNA]</scope>
    <source>
        <strain evidence="5">JBR-2021</strain>
    </source>
</reference>
<dbReference type="InterPro" id="IPR050478">
    <property type="entry name" value="Ethylene_sulfur-biosynth"/>
</dbReference>
<evidence type="ECO:0000313" key="5">
    <source>
        <dbReference type="EMBL" id="KAG6603205.1"/>
    </source>
</evidence>
<dbReference type="Pfam" id="PF04864">
    <property type="entry name" value="Alliinase_C"/>
    <property type="match status" value="1"/>
</dbReference>
<keyword evidence="3" id="KW-0732">Signal</keyword>
<feature type="domain" description="Alliinase C-terminal" evidence="4">
    <location>
        <begin position="121"/>
        <end position="273"/>
    </location>
</feature>
<keyword evidence="6" id="KW-1185">Reference proteome</keyword>
<dbReference type="PANTHER" id="PTHR43795">
    <property type="entry name" value="BIFUNCTIONAL ASPARTATE AMINOTRANSFERASE AND GLUTAMATE/ASPARTATE-PREPHENATE AMINOTRANSFERASE-RELATED"/>
    <property type="match status" value="1"/>
</dbReference>
<dbReference type="GO" id="GO:0006520">
    <property type="term" value="P:amino acid metabolic process"/>
    <property type="evidence" value="ECO:0007669"/>
    <property type="project" value="TreeGrafter"/>
</dbReference>
<sequence length="363" mass="40274">MARIADVVSFRHLFVMSLALNVSLILRGVNQNEKHQSGAPMAVHKGTKASQMRFLSFPSESAAAARETQPSVDENGGQRVINLDQKRFWIEDPCRLVAVLAANIDRDSSGLFCFGLRLSRVELESGDPTMYEQYWKAMGDKTTIVIPGWQSMSYFSAGKNLCWFLEPELATQIVRLHKVAGNAVTEGRHIVVGTGSSQLFLAALYALSPQDSSNPISVVSTAPYYSSYPLMTDCVKSGLHKWAGDAKQFDKDEPYIELVTSPNNPDGFIRHSVSTGHAGTRIGWALVKDVEVAKRMVKFIELNTIGVSKDSQLRAAKVLEVVSDSSEQAGGSEYPESFFHFSHAVMTERWRLLREAVERQRLI</sequence>
<evidence type="ECO:0000259" key="4">
    <source>
        <dbReference type="Pfam" id="PF04864"/>
    </source>
</evidence>
<dbReference type="AlphaFoldDB" id="A0AAV6NX68"/>
<evidence type="ECO:0000256" key="3">
    <source>
        <dbReference type="SAM" id="SignalP"/>
    </source>
</evidence>
<dbReference type="GO" id="GO:0016846">
    <property type="term" value="F:carbon-sulfur lyase activity"/>
    <property type="evidence" value="ECO:0007669"/>
    <property type="project" value="InterPro"/>
</dbReference>
<evidence type="ECO:0000256" key="1">
    <source>
        <dbReference type="ARBA" id="ARBA00011738"/>
    </source>
</evidence>
<keyword evidence="2" id="KW-0663">Pyridoxal phosphate</keyword>
<accession>A0AAV6NX68</accession>
<organism evidence="5 6">
    <name type="scientific">Cucurbita argyrosperma subsp. sororia</name>
    <dbReference type="NCBI Taxonomy" id="37648"/>
    <lineage>
        <taxon>Eukaryota</taxon>
        <taxon>Viridiplantae</taxon>
        <taxon>Streptophyta</taxon>
        <taxon>Embryophyta</taxon>
        <taxon>Tracheophyta</taxon>
        <taxon>Spermatophyta</taxon>
        <taxon>Magnoliopsida</taxon>
        <taxon>eudicotyledons</taxon>
        <taxon>Gunneridae</taxon>
        <taxon>Pentapetalae</taxon>
        <taxon>rosids</taxon>
        <taxon>fabids</taxon>
        <taxon>Cucurbitales</taxon>
        <taxon>Cucurbitaceae</taxon>
        <taxon>Cucurbiteae</taxon>
        <taxon>Cucurbita</taxon>
    </lineage>
</organism>
<evidence type="ECO:0000256" key="2">
    <source>
        <dbReference type="ARBA" id="ARBA00022898"/>
    </source>
</evidence>
<feature type="signal peptide" evidence="3">
    <location>
        <begin position="1"/>
        <end position="19"/>
    </location>
</feature>
<proteinExistence type="predicted"/>
<protein>
    <submittedName>
        <fullName evidence="5">Tryptophan aminotransferase-related protein 2</fullName>
    </submittedName>
</protein>
<comment type="subunit">
    <text evidence="1">Homodimer.</text>
</comment>